<feature type="domain" description="UspA" evidence="2">
    <location>
        <begin position="1"/>
        <end position="145"/>
    </location>
</feature>
<sequence>MFKKILVAIDGSDAAKAALEKAIELNQSLHADIYILLVQKHMSNLEASMHMMPNDNSTVGDSVLAYSEQLVKSAKSTVTAANPEINVRGFIKIGPVARTIIAFAEERQIDLIVLGSRGHGDRDGFMLGSVSHKVTSMANIPVLVI</sequence>
<dbReference type="InParanoid" id="A0A6N7EUA5"/>
<gene>
    <name evidence="3" type="ORF">GCU85_04610</name>
</gene>
<keyword evidence="4" id="KW-1185">Reference proteome</keyword>
<dbReference type="CDD" id="cd00293">
    <property type="entry name" value="USP-like"/>
    <property type="match status" value="1"/>
</dbReference>
<evidence type="ECO:0000256" key="1">
    <source>
        <dbReference type="ARBA" id="ARBA00008791"/>
    </source>
</evidence>
<reference evidence="3 4" key="1">
    <citation type="submission" date="2019-10" db="EMBL/GenBank/DDBJ databases">
        <title>Cardiobacteriales fam. a chemoheterotrophic member of the order Cardiobacteriales, and proposal of Cardiobacteriales fam. nov.</title>
        <authorList>
            <person name="Wang C."/>
        </authorList>
    </citation>
    <scope>NUCLEOTIDE SEQUENCE [LARGE SCALE GENOMIC DNA]</scope>
    <source>
        <strain evidence="3 4">ML27</strain>
    </source>
</reference>
<dbReference type="InterPro" id="IPR006015">
    <property type="entry name" value="Universal_stress_UspA"/>
</dbReference>
<evidence type="ECO:0000313" key="3">
    <source>
        <dbReference type="EMBL" id="MPV86012.1"/>
    </source>
</evidence>
<dbReference type="InterPro" id="IPR006016">
    <property type="entry name" value="UspA"/>
</dbReference>
<comment type="similarity">
    <text evidence="1">Belongs to the universal stress protein A family.</text>
</comment>
<dbReference type="PANTHER" id="PTHR46268:SF6">
    <property type="entry name" value="UNIVERSAL STRESS PROTEIN UP12"/>
    <property type="match status" value="1"/>
</dbReference>
<accession>A0A6N7EUA5</accession>
<protein>
    <submittedName>
        <fullName evidence="3">Universal stress protein</fullName>
    </submittedName>
</protein>
<dbReference type="SUPFAM" id="SSF52402">
    <property type="entry name" value="Adenine nucleotide alpha hydrolases-like"/>
    <property type="match status" value="1"/>
</dbReference>
<dbReference type="Gene3D" id="3.40.50.620">
    <property type="entry name" value="HUPs"/>
    <property type="match status" value="1"/>
</dbReference>
<name>A0A6N7EUA5_9GAMM</name>
<dbReference type="InterPro" id="IPR014729">
    <property type="entry name" value="Rossmann-like_a/b/a_fold"/>
</dbReference>
<dbReference type="RefSeq" id="WP_152809843.1">
    <property type="nucleotide sequence ID" value="NZ_WHNW01000004.1"/>
</dbReference>
<dbReference type="Pfam" id="PF00582">
    <property type="entry name" value="Usp"/>
    <property type="match status" value="1"/>
</dbReference>
<dbReference type="AlphaFoldDB" id="A0A6N7EUA5"/>
<dbReference type="PANTHER" id="PTHR46268">
    <property type="entry name" value="STRESS RESPONSE PROTEIN NHAX"/>
    <property type="match status" value="1"/>
</dbReference>
<evidence type="ECO:0000259" key="2">
    <source>
        <dbReference type="Pfam" id="PF00582"/>
    </source>
</evidence>
<dbReference type="Proteomes" id="UP000471298">
    <property type="component" value="Unassembled WGS sequence"/>
</dbReference>
<evidence type="ECO:0000313" key="4">
    <source>
        <dbReference type="Proteomes" id="UP000471298"/>
    </source>
</evidence>
<organism evidence="3 4">
    <name type="scientific">Ostreibacterium oceani</name>
    <dbReference type="NCBI Taxonomy" id="2654998"/>
    <lineage>
        <taxon>Bacteria</taxon>
        <taxon>Pseudomonadati</taxon>
        <taxon>Pseudomonadota</taxon>
        <taxon>Gammaproteobacteria</taxon>
        <taxon>Cardiobacteriales</taxon>
        <taxon>Ostreibacteriaceae</taxon>
        <taxon>Ostreibacterium</taxon>
    </lineage>
</organism>
<dbReference type="EMBL" id="WHNW01000004">
    <property type="protein sequence ID" value="MPV86012.1"/>
    <property type="molecule type" value="Genomic_DNA"/>
</dbReference>
<dbReference type="PRINTS" id="PR01438">
    <property type="entry name" value="UNVRSLSTRESS"/>
</dbReference>
<comment type="caution">
    <text evidence="3">The sequence shown here is derived from an EMBL/GenBank/DDBJ whole genome shotgun (WGS) entry which is preliminary data.</text>
</comment>
<proteinExistence type="inferred from homology"/>